<reference evidence="1" key="1">
    <citation type="submission" date="2024-03" db="EMBL/GenBank/DDBJ databases">
        <authorList>
            <consortium name="ELIXIR-Norway"/>
            <consortium name="Elixir Norway"/>
        </authorList>
    </citation>
    <scope>NUCLEOTIDE SEQUENCE</scope>
</reference>
<sequence length="135" mass="15475">MQRMRRATERKQKLDILDTHATQLDHDRRRIRAENEHQCSHKMLVHSGNLLRIGIAITSIGTNNVADKARCKLPDLFQEKRHWPASHQVNDLLALNVCGVVQGQANHDELLQVTHDLDHDVRVLQAQQVAADHFC</sequence>
<accession>A0ABP1C0F2</accession>
<protein>
    <submittedName>
        <fullName evidence="1">Uncharacterized protein</fullName>
    </submittedName>
</protein>
<proteinExistence type="predicted"/>
<keyword evidence="2" id="KW-1185">Reference proteome</keyword>
<evidence type="ECO:0000313" key="2">
    <source>
        <dbReference type="Proteomes" id="UP001497522"/>
    </source>
</evidence>
<dbReference type="EMBL" id="OZ023709">
    <property type="protein sequence ID" value="CAK9881700.1"/>
    <property type="molecule type" value="Genomic_DNA"/>
</dbReference>
<name>A0ABP1C0F2_9BRYO</name>
<dbReference type="Proteomes" id="UP001497522">
    <property type="component" value="Chromosome 8"/>
</dbReference>
<organism evidence="1 2">
    <name type="scientific">Sphagnum jensenii</name>
    <dbReference type="NCBI Taxonomy" id="128206"/>
    <lineage>
        <taxon>Eukaryota</taxon>
        <taxon>Viridiplantae</taxon>
        <taxon>Streptophyta</taxon>
        <taxon>Embryophyta</taxon>
        <taxon>Bryophyta</taxon>
        <taxon>Sphagnophytina</taxon>
        <taxon>Sphagnopsida</taxon>
        <taxon>Sphagnales</taxon>
        <taxon>Sphagnaceae</taxon>
        <taxon>Sphagnum</taxon>
    </lineage>
</organism>
<gene>
    <name evidence="1" type="ORF">CSSPJE1EN2_LOCUS23056</name>
</gene>
<evidence type="ECO:0000313" key="1">
    <source>
        <dbReference type="EMBL" id="CAK9881700.1"/>
    </source>
</evidence>